<name>A0AA38S4S3_9PEZI</name>
<dbReference type="Proteomes" id="UP001174694">
    <property type="component" value="Unassembled WGS sequence"/>
</dbReference>
<feature type="compositionally biased region" description="Low complexity" evidence="3">
    <location>
        <begin position="63"/>
        <end position="86"/>
    </location>
</feature>
<feature type="transmembrane region" description="Helical" evidence="4">
    <location>
        <begin position="26"/>
        <end position="50"/>
    </location>
</feature>
<comment type="caution">
    <text evidence="6">The sequence shown here is derived from an EMBL/GenBank/DDBJ whole genome shotgun (WGS) entry which is preliminary data.</text>
</comment>
<evidence type="ECO:0000256" key="1">
    <source>
        <dbReference type="ARBA" id="ARBA00001255"/>
    </source>
</evidence>
<accession>A0AA38S4S3</accession>
<dbReference type="AlphaFoldDB" id="A0AA38S4S3"/>
<dbReference type="InterPro" id="IPR013785">
    <property type="entry name" value="Aldolase_TIM"/>
</dbReference>
<proteinExistence type="predicted"/>
<evidence type="ECO:0000256" key="4">
    <source>
        <dbReference type="SAM" id="Phobius"/>
    </source>
</evidence>
<dbReference type="InterPro" id="IPR004352">
    <property type="entry name" value="GH114_TIM-barrel"/>
</dbReference>
<dbReference type="EMBL" id="JANBVO010000010">
    <property type="protein sequence ID" value="KAJ9149300.1"/>
    <property type="molecule type" value="Genomic_DNA"/>
</dbReference>
<keyword evidence="6" id="KW-0378">Hydrolase</keyword>
<keyword evidence="4" id="KW-0812">Transmembrane</keyword>
<evidence type="ECO:0000259" key="5">
    <source>
        <dbReference type="Pfam" id="PF03537"/>
    </source>
</evidence>
<dbReference type="PANTHER" id="PTHR35273:SF2">
    <property type="entry name" value="ALPHA-GALACTOSIDASE"/>
    <property type="match status" value="1"/>
</dbReference>
<feature type="region of interest" description="Disordered" evidence="3">
    <location>
        <begin position="57"/>
        <end position="88"/>
    </location>
</feature>
<dbReference type="SUPFAM" id="SSF51445">
    <property type="entry name" value="(Trans)glycosidases"/>
    <property type="match status" value="1"/>
</dbReference>
<gene>
    <name evidence="6" type="ORF">NKR23_g4328</name>
</gene>
<comment type="catalytic activity">
    <reaction evidence="1">
        <text>Hydrolysis of terminal, non-reducing alpha-D-galactose residues in alpha-D-galactosides, including galactose oligosaccharides, galactomannans and galactolipids.</text>
        <dbReference type="EC" id="3.2.1.22"/>
    </reaction>
</comment>
<protein>
    <recommendedName>
        <fullName evidence="2">alpha-galactosidase</fullName>
        <ecNumber evidence="2">3.2.1.22</ecNumber>
    </recommendedName>
</protein>
<dbReference type="InterPro" id="IPR017853">
    <property type="entry name" value="GH"/>
</dbReference>
<sequence length="345" mass="36153">MASDEPIAKAEVGKSGTGSLSRRTKIIILAVIGTVVVLGLALGLGLGLGLNRDGDGGDDGDDTSGASTTTVAVSPTATPTSTPSGVWQPPVNAQWQIVLLDALEINASSPAVKPDVGVFDIDMFDHQNLTVVESLQKLGKKVICYFSAGSYEPGRPDSSDFQDADLGSELDGWPGERWLNLSSPSVREIMLKRIGIASDMGCDAIDPDNVDGYQNDNGLGLTANDSINYVRWMAGEAANLKLGIGLKNAGGIIPDVLDVIQFSVNEQCNQYDECDTFAAFIEAGKPVFNIEYPSGAPDDVSASSLNDSCGAARSSSFSTVIKDMDLDGWVEFCNGTTAQTAVSNS</sequence>
<dbReference type="EC" id="3.2.1.22" evidence="2"/>
<dbReference type="Gene3D" id="3.20.20.70">
    <property type="entry name" value="Aldolase class I"/>
    <property type="match status" value="1"/>
</dbReference>
<keyword evidence="4" id="KW-1133">Transmembrane helix</keyword>
<evidence type="ECO:0000256" key="2">
    <source>
        <dbReference type="ARBA" id="ARBA00012755"/>
    </source>
</evidence>
<dbReference type="PANTHER" id="PTHR35273">
    <property type="entry name" value="ALPHA-1,4 POLYGALACTOSAMINIDASE, PUTATIVE (AFU_ORTHOLOGUE AFUA_3G07890)-RELATED"/>
    <property type="match status" value="1"/>
</dbReference>
<keyword evidence="4" id="KW-0472">Membrane</keyword>
<dbReference type="GO" id="GO:0004557">
    <property type="term" value="F:alpha-galactosidase activity"/>
    <property type="evidence" value="ECO:0007669"/>
    <property type="project" value="UniProtKB-EC"/>
</dbReference>
<reference evidence="6" key="1">
    <citation type="submission" date="2022-07" db="EMBL/GenBank/DDBJ databases">
        <title>Fungi with potential for degradation of polypropylene.</title>
        <authorList>
            <person name="Gostincar C."/>
        </authorList>
    </citation>
    <scope>NUCLEOTIDE SEQUENCE</scope>
    <source>
        <strain evidence="6">EXF-13308</strain>
    </source>
</reference>
<feature type="domain" description="Glycoside-hydrolase family GH114 TIM-barrel" evidence="5">
    <location>
        <begin position="94"/>
        <end position="329"/>
    </location>
</feature>
<keyword evidence="7" id="KW-1185">Reference proteome</keyword>
<organism evidence="6 7">
    <name type="scientific">Pleurostoma richardsiae</name>
    <dbReference type="NCBI Taxonomy" id="41990"/>
    <lineage>
        <taxon>Eukaryota</taxon>
        <taxon>Fungi</taxon>
        <taxon>Dikarya</taxon>
        <taxon>Ascomycota</taxon>
        <taxon>Pezizomycotina</taxon>
        <taxon>Sordariomycetes</taxon>
        <taxon>Sordariomycetidae</taxon>
        <taxon>Calosphaeriales</taxon>
        <taxon>Pleurostomataceae</taxon>
        <taxon>Pleurostoma</taxon>
    </lineage>
</organism>
<evidence type="ECO:0000313" key="7">
    <source>
        <dbReference type="Proteomes" id="UP001174694"/>
    </source>
</evidence>
<dbReference type="Pfam" id="PF03537">
    <property type="entry name" value="Glyco_hydro_114"/>
    <property type="match status" value="1"/>
</dbReference>
<evidence type="ECO:0000256" key="3">
    <source>
        <dbReference type="SAM" id="MobiDB-lite"/>
    </source>
</evidence>
<evidence type="ECO:0000313" key="6">
    <source>
        <dbReference type="EMBL" id="KAJ9149300.1"/>
    </source>
</evidence>